<dbReference type="Gene3D" id="3.30.1540.10">
    <property type="entry name" value="formyl-coa transferase, domain 3"/>
    <property type="match status" value="1"/>
</dbReference>
<accession>A0A318TJR9</accession>
<dbReference type="PANTHER" id="PTHR48207:SF3">
    <property type="entry name" value="SUCCINATE--HYDROXYMETHYLGLUTARATE COA-TRANSFERASE"/>
    <property type="match status" value="1"/>
</dbReference>
<dbReference type="InterPro" id="IPR044855">
    <property type="entry name" value="CoA-Trfase_III_dom3_sf"/>
</dbReference>
<dbReference type="InterPro" id="IPR050483">
    <property type="entry name" value="CoA-transferase_III_domain"/>
</dbReference>
<dbReference type="Gene3D" id="3.40.50.10540">
    <property type="entry name" value="Crotonobetainyl-coa:carnitine coa-transferase, domain 1"/>
    <property type="match status" value="1"/>
</dbReference>
<evidence type="ECO:0000313" key="3">
    <source>
        <dbReference type="Proteomes" id="UP000247416"/>
    </source>
</evidence>
<sequence>MPLQGIRVVSIEHAVAAPFASRQLADLGAEIIKIEKPGVGDFARSYDEATHGLSGNFVWLNRGKKSVELDLKKQENVQLIFDILQDTDVLLNNLGPGALDRLGFNPEKLHEIFPHLIICSISGYGKEGPYSNKKAYDLLIQSEAAVLQITGSPDAPAKTGLAVVDIASGMYAFSSILAAIIHRNKTKIGTIIEISMLEAIAEWMSFPIYYTYGGTEPVRSGTDHATIYPYGPFLTMNKEQLFIAIQNNREWEIFCREILKDASLIVNPRFKTNILRVQNKMLLKKIIEDVTGEIDRADLANLLDEKKIANAYFNDINGLINHPQLQFYQKWKNVNSEVGKISMLQSPMNFNNISCHWGDIPLLGEHTDEVLSPYKKRRSNY</sequence>
<comment type="caution">
    <text evidence="2">The sequence shown here is derived from an EMBL/GenBank/DDBJ whole genome shotgun (WGS) entry which is preliminary data.</text>
</comment>
<dbReference type="Proteomes" id="UP000247416">
    <property type="component" value="Unassembled WGS sequence"/>
</dbReference>
<keyword evidence="3" id="KW-1185">Reference proteome</keyword>
<gene>
    <name evidence="2" type="ORF">BJ095_1195</name>
</gene>
<dbReference type="EMBL" id="QJTJ01000019">
    <property type="protein sequence ID" value="PYF05131.1"/>
    <property type="molecule type" value="Genomic_DNA"/>
</dbReference>
<dbReference type="AlphaFoldDB" id="A0A318TJR9"/>
<dbReference type="SUPFAM" id="SSF89796">
    <property type="entry name" value="CoA-transferase family III (CaiB/BaiF)"/>
    <property type="match status" value="1"/>
</dbReference>
<dbReference type="PANTHER" id="PTHR48207">
    <property type="entry name" value="SUCCINATE--HYDROXYMETHYLGLUTARATE COA-TRANSFERASE"/>
    <property type="match status" value="1"/>
</dbReference>
<dbReference type="GO" id="GO:0008410">
    <property type="term" value="F:CoA-transferase activity"/>
    <property type="evidence" value="ECO:0007669"/>
    <property type="project" value="TreeGrafter"/>
</dbReference>
<dbReference type="Pfam" id="PF02515">
    <property type="entry name" value="CoA_transf_3"/>
    <property type="match status" value="1"/>
</dbReference>
<proteinExistence type="predicted"/>
<evidence type="ECO:0000256" key="1">
    <source>
        <dbReference type="ARBA" id="ARBA00022679"/>
    </source>
</evidence>
<keyword evidence="1 2" id="KW-0808">Transferase</keyword>
<evidence type="ECO:0000313" key="2">
    <source>
        <dbReference type="EMBL" id="PYF05131.1"/>
    </source>
</evidence>
<dbReference type="InterPro" id="IPR023606">
    <property type="entry name" value="CoA-Trfase_III_dom_1_sf"/>
</dbReference>
<name>A0A318TJR9_9BACL</name>
<protein>
    <submittedName>
        <fullName evidence="2">Itaconate CoA-transferase</fullName>
    </submittedName>
</protein>
<dbReference type="InterPro" id="IPR003673">
    <property type="entry name" value="CoA-Trfase_fam_III"/>
</dbReference>
<organism evidence="2 3">
    <name type="scientific">Ureibacillus chungkukjangi</name>
    <dbReference type="NCBI Taxonomy" id="1202712"/>
    <lineage>
        <taxon>Bacteria</taxon>
        <taxon>Bacillati</taxon>
        <taxon>Bacillota</taxon>
        <taxon>Bacilli</taxon>
        <taxon>Bacillales</taxon>
        <taxon>Caryophanaceae</taxon>
        <taxon>Ureibacillus</taxon>
    </lineage>
</organism>
<reference evidence="2 3" key="1">
    <citation type="submission" date="2018-06" db="EMBL/GenBank/DDBJ databases">
        <title>Genomic Encyclopedia of Archaeal and Bacterial Type Strains, Phase II (KMG-II): from individual species to whole genera.</title>
        <authorList>
            <person name="Goeker M."/>
        </authorList>
    </citation>
    <scope>NUCLEOTIDE SEQUENCE [LARGE SCALE GENOMIC DNA]</scope>
    <source>
        <strain evidence="2 3">KACC 16626</strain>
    </source>
</reference>